<dbReference type="EMBL" id="JBBYHV010000001">
    <property type="protein sequence ID" value="MEL1250351.1"/>
    <property type="molecule type" value="Genomic_DNA"/>
</dbReference>
<name>A0ABU9ID45_9SPHN</name>
<sequence>MADPEQQLREDRALRNDAKGLVKNSIDNVKGDMAQRGFGARVASRAKDGAAQIADDSADFVRSHGNQLGTGLVFGALALVGWMFRGQIADAIYELVNQDEDAADEADPEPEAPVDDLHSD</sequence>
<evidence type="ECO:0000313" key="2">
    <source>
        <dbReference type="EMBL" id="MEL1250351.1"/>
    </source>
</evidence>
<gene>
    <name evidence="2" type="ORF">AAEO60_06675</name>
</gene>
<reference evidence="2 3" key="1">
    <citation type="submission" date="2024-04" db="EMBL/GenBank/DDBJ databases">
        <title>Aurantiacibacter sp. DGU6 16S ribosomal RNA gene Genome sequencing and assembly.</title>
        <authorList>
            <person name="Park S."/>
        </authorList>
    </citation>
    <scope>NUCLEOTIDE SEQUENCE [LARGE SCALE GENOMIC DNA]</scope>
    <source>
        <strain evidence="2 3">DGU6</strain>
    </source>
</reference>
<proteinExistence type="predicted"/>
<evidence type="ECO:0000313" key="3">
    <source>
        <dbReference type="Proteomes" id="UP001497045"/>
    </source>
</evidence>
<feature type="region of interest" description="Disordered" evidence="1">
    <location>
        <begin position="99"/>
        <end position="120"/>
    </location>
</feature>
<comment type="caution">
    <text evidence="2">The sequence shown here is derived from an EMBL/GenBank/DDBJ whole genome shotgun (WGS) entry which is preliminary data.</text>
</comment>
<evidence type="ECO:0000256" key="1">
    <source>
        <dbReference type="SAM" id="MobiDB-lite"/>
    </source>
</evidence>
<accession>A0ABU9ID45</accession>
<dbReference type="RefSeq" id="WP_341672872.1">
    <property type="nucleotide sequence ID" value="NZ_JBBYHV010000001.1"/>
</dbReference>
<feature type="compositionally biased region" description="Acidic residues" evidence="1">
    <location>
        <begin position="99"/>
        <end position="114"/>
    </location>
</feature>
<dbReference type="Proteomes" id="UP001497045">
    <property type="component" value="Unassembled WGS sequence"/>
</dbReference>
<evidence type="ECO:0008006" key="4">
    <source>
        <dbReference type="Google" id="ProtNLM"/>
    </source>
</evidence>
<organism evidence="2 3">
    <name type="scientific">Aurantiacibacter gilvus</name>
    <dbReference type="NCBI Taxonomy" id="3139141"/>
    <lineage>
        <taxon>Bacteria</taxon>
        <taxon>Pseudomonadati</taxon>
        <taxon>Pseudomonadota</taxon>
        <taxon>Alphaproteobacteria</taxon>
        <taxon>Sphingomonadales</taxon>
        <taxon>Erythrobacteraceae</taxon>
        <taxon>Aurantiacibacter</taxon>
    </lineage>
</organism>
<keyword evidence="3" id="KW-1185">Reference proteome</keyword>
<protein>
    <recommendedName>
        <fullName evidence="4">DUF3618 domain-containing protein</fullName>
    </recommendedName>
</protein>